<dbReference type="InterPro" id="IPR002543">
    <property type="entry name" value="FtsK_dom"/>
</dbReference>
<protein>
    <recommendedName>
        <fullName evidence="4">FtsK domain-containing protein</fullName>
    </recommendedName>
</protein>
<dbReference type="PANTHER" id="PTHR22683:SF41">
    <property type="entry name" value="DNA TRANSLOCASE FTSK"/>
    <property type="match status" value="1"/>
</dbReference>
<feature type="non-terminal residue" evidence="5">
    <location>
        <position position="49"/>
    </location>
</feature>
<feature type="binding site" evidence="3">
    <location>
        <begin position="12"/>
        <end position="19"/>
    </location>
    <ligand>
        <name>ATP</name>
        <dbReference type="ChEBI" id="CHEBI:30616"/>
    </ligand>
</feature>
<dbReference type="PANTHER" id="PTHR22683">
    <property type="entry name" value="SPORULATION PROTEIN RELATED"/>
    <property type="match status" value="1"/>
</dbReference>
<dbReference type="InterPro" id="IPR027417">
    <property type="entry name" value="P-loop_NTPase"/>
</dbReference>
<dbReference type="EMBL" id="DPPF01000023">
    <property type="protein sequence ID" value="HCW92275.1"/>
    <property type="molecule type" value="Genomic_DNA"/>
</dbReference>
<sequence length="49" mass="5280">DLTKMPHLLIAGTTGSGKSVSVNTIICSIIYKSSPENVKFVMVDPKMVE</sequence>
<proteinExistence type="predicted"/>
<evidence type="ECO:0000313" key="6">
    <source>
        <dbReference type="Proteomes" id="UP000262325"/>
    </source>
</evidence>
<dbReference type="PROSITE" id="PS50901">
    <property type="entry name" value="FTSK"/>
    <property type="match status" value="1"/>
</dbReference>
<organism evidence="5 6">
    <name type="scientific">Flexistipes sinusarabici</name>
    <dbReference type="NCBI Taxonomy" id="2352"/>
    <lineage>
        <taxon>Bacteria</taxon>
        <taxon>Pseudomonadati</taxon>
        <taxon>Deferribacterota</taxon>
        <taxon>Deferribacteres</taxon>
        <taxon>Deferribacterales</taxon>
        <taxon>Flexistipitaceae</taxon>
        <taxon>Flexistipes</taxon>
    </lineage>
</organism>
<dbReference type="Proteomes" id="UP000262325">
    <property type="component" value="Unassembled WGS sequence"/>
</dbReference>
<dbReference type="Gene3D" id="3.40.50.300">
    <property type="entry name" value="P-loop containing nucleotide triphosphate hydrolases"/>
    <property type="match status" value="1"/>
</dbReference>
<dbReference type="AlphaFoldDB" id="A0A3D5Q8T4"/>
<keyword evidence="1 3" id="KW-0547">Nucleotide-binding</keyword>
<feature type="domain" description="FtsK" evidence="4">
    <location>
        <begin position="1"/>
        <end position="49"/>
    </location>
</feature>
<gene>
    <name evidence="5" type="ORF">DHM44_01170</name>
</gene>
<evidence type="ECO:0000256" key="3">
    <source>
        <dbReference type="PROSITE-ProRule" id="PRU00289"/>
    </source>
</evidence>
<evidence type="ECO:0000256" key="1">
    <source>
        <dbReference type="ARBA" id="ARBA00022741"/>
    </source>
</evidence>
<dbReference type="Pfam" id="PF01580">
    <property type="entry name" value="FtsK_SpoIIIE"/>
    <property type="match status" value="1"/>
</dbReference>
<reference evidence="5 6" key="1">
    <citation type="journal article" date="2018" name="Nat. Biotechnol.">
        <title>A standardized bacterial taxonomy based on genome phylogeny substantially revises the tree of life.</title>
        <authorList>
            <person name="Parks D.H."/>
            <person name="Chuvochina M."/>
            <person name="Waite D.W."/>
            <person name="Rinke C."/>
            <person name="Skarshewski A."/>
            <person name="Chaumeil P.A."/>
            <person name="Hugenholtz P."/>
        </authorList>
    </citation>
    <scope>NUCLEOTIDE SEQUENCE [LARGE SCALE GENOMIC DNA]</scope>
    <source>
        <strain evidence="5">UBA8672</strain>
    </source>
</reference>
<keyword evidence="2 3" id="KW-0067">ATP-binding</keyword>
<dbReference type="GO" id="GO:0003677">
    <property type="term" value="F:DNA binding"/>
    <property type="evidence" value="ECO:0007669"/>
    <property type="project" value="InterPro"/>
</dbReference>
<accession>A0A3D5Q8T4</accession>
<dbReference type="SUPFAM" id="SSF52540">
    <property type="entry name" value="P-loop containing nucleoside triphosphate hydrolases"/>
    <property type="match status" value="1"/>
</dbReference>
<evidence type="ECO:0000259" key="4">
    <source>
        <dbReference type="PROSITE" id="PS50901"/>
    </source>
</evidence>
<evidence type="ECO:0000256" key="2">
    <source>
        <dbReference type="ARBA" id="ARBA00022840"/>
    </source>
</evidence>
<dbReference type="InterPro" id="IPR050206">
    <property type="entry name" value="FtsK/SpoIIIE/SftA"/>
</dbReference>
<dbReference type="GO" id="GO:0005524">
    <property type="term" value="F:ATP binding"/>
    <property type="evidence" value="ECO:0007669"/>
    <property type="project" value="UniProtKB-UniRule"/>
</dbReference>
<name>A0A3D5Q8T4_FLESI</name>
<feature type="non-terminal residue" evidence="5">
    <location>
        <position position="1"/>
    </location>
</feature>
<evidence type="ECO:0000313" key="5">
    <source>
        <dbReference type="EMBL" id="HCW92275.1"/>
    </source>
</evidence>
<comment type="caution">
    <text evidence="5">The sequence shown here is derived from an EMBL/GenBank/DDBJ whole genome shotgun (WGS) entry which is preliminary data.</text>
</comment>